<proteinExistence type="inferred from homology"/>
<dbReference type="Pfam" id="PF25954">
    <property type="entry name" value="Beta-barrel_RND_2"/>
    <property type="match status" value="1"/>
</dbReference>
<feature type="transmembrane region" description="Helical" evidence="4">
    <location>
        <begin position="9"/>
        <end position="26"/>
    </location>
</feature>
<dbReference type="InterPro" id="IPR050465">
    <property type="entry name" value="UPF0194_transport"/>
</dbReference>
<comment type="caution">
    <text evidence="6">The sequence shown here is derived from an EMBL/GenBank/DDBJ whole genome shotgun (WGS) entry which is preliminary data.</text>
</comment>
<dbReference type="Gene3D" id="1.10.287.470">
    <property type="entry name" value="Helix hairpin bin"/>
    <property type="match status" value="2"/>
</dbReference>
<keyword evidence="3" id="KW-0175">Coiled coil</keyword>
<name>A0A2H0URU0_9BACT</name>
<protein>
    <recommendedName>
        <fullName evidence="5">CusB-like beta-barrel domain-containing protein</fullName>
    </recommendedName>
</protein>
<evidence type="ECO:0000256" key="2">
    <source>
        <dbReference type="ARBA" id="ARBA00009477"/>
    </source>
</evidence>
<dbReference type="AlphaFoldDB" id="A0A2H0URU0"/>
<comment type="subcellular location">
    <subcellularLocation>
        <location evidence="1">Cell envelope</location>
    </subcellularLocation>
</comment>
<accession>A0A2H0URU0</accession>
<keyword evidence="4" id="KW-0472">Membrane</keyword>
<evidence type="ECO:0000313" key="6">
    <source>
        <dbReference type="EMBL" id="PIR89124.1"/>
    </source>
</evidence>
<comment type="similarity">
    <text evidence="2">Belongs to the membrane fusion protein (MFP) (TC 8.A.1) family.</text>
</comment>
<feature type="domain" description="CusB-like beta-barrel" evidence="5">
    <location>
        <begin position="374"/>
        <end position="448"/>
    </location>
</feature>
<evidence type="ECO:0000256" key="3">
    <source>
        <dbReference type="ARBA" id="ARBA00023054"/>
    </source>
</evidence>
<dbReference type="PANTHER" id="PTHR32347">
    <property type="entry name" value="EFFLUX SYSTEM COMPONENT YKNX-RELATED"/>
    <property type="match status" value="1"/>
</dbReference>
<dbReference type="Proteomes" id="UP000231157">
    <property type="component" value="Unassembled WGS sequence"/>
</dbReference>
<sequence>MQFLPKKRVVAVIPLVFIASIFAFYLSDGRDSKNFEVVSAERKTVSKEILISGATEPKNSADLAFEQGGRIQSVYARIGQSVKQGAILASIDTSDLIASLHEAQADLELQEARLGETLKGAKSEEIALYESRLNRAEGAKERAYSDFWNTFRSIYVTSDDALYRVADQLFSSPRSSNPSLTTKLSADQQITINLNFSRVKIGDSLETWLDSIQDTSLDIREADRIAGDNLRDLVLFFDLLSRAVNNASPVSGLSEATLSEWRVSVSAARNSISVAIASLSSAYEKIESANDDVNIALSELSLAKSPATGEQVAAQRASVNASRARVERISSQIAKSYVRAPIDGVITVFDAEIGEIAQPGVKLISLINPNDLVIKAYIPEIDIGDVAIKNKVNVNFDAFLAETFEAEIFSIEPEAKLIDGVPNYRATIALIKPDSRLKSGLSADLSIVTSIREDAISIPRFSIVEEDGDTFVRKIINGSPSLTPVKLGIKGSNGSVEVLSGLAEFDKIALPE</sequence>
<evidence type="ECO:0000313" key="7">
    <source>
        <dbReference type="Proteomes" id="UP000231157"/>
    </source>
</evidence>
<dbReference type="GO" id="GO:0016020">
    <property type="term" value="C:membrane"/>
    <property type="evidence" value="ECO:0007669"/>
    <property type="project" value="InterPro"/>
</dbReference>
<dbReference type="InterPro" id="IPR006143">
    <property type="entry name" value="RND_pump_MFP"/>
</dbReference>
<dbReference type="PANTHER" id="PTHR32347:SF23">
    <property type="entry name" value="BLL5650 PROTEIN"/>
    <property type="match status" value="1"/>
</dbReference>
<reference evidence="7" key="1">
    <citation type="submission" date="2017-09" db="EMBL/GenBank/DDBJ databases">
        <title>Depth-based differentiation of microbial function through sediment-hosted aquifers and enrichment of novel symbionts in the deep terrestrial subsurface.</title>
        <authorList>
            <person name="Probst A.J."/>
            <person name="Ladd B."/>
            <person name="Jarett J.K."/>
            <person name="Geller-Mcgrath D.E."/>
            <person name="Sieber C.M.K."/>
            <person name="Emerson J.B."/>
            <person name="Anantharaman K."/>
            <person name="Thomas B.C."/>
            <person name="Malmstrom R."/>
            <person name="Stieglmeier M."/>
            <person name="Klingl A."/>
            <person name="Woyke T."/>
            <person name="Ryan C.M."/>
            <person name="Banfield J.F."/>
        </authorList>
    </citation>
    <scope>NUCLEOTIDE SEQUENCE [LARGE SCALE GENOMIC DNA]</scope>
</reference>
<evidence type="ECO:0000259" key="5">
    <source>
        <dbReference type="Pfam" id="PF25954"/>
    </source>
</evidence>
<dbReference type="Gene3D" id="2.40.50.100">
    <property type="match status" value="2"/>
</dbReference>
<dbReference type="SUPFAM" id="SSF111369">
    <property type="entry name" value="HlyD-like secretion proteins"/>
    <property type="match status" value="1"/>
</dbReference>
<dbReference type="Gene3D" id="2.40.420.20">
    <property type="match status" value="1"/>
</dbReference>
<dbReference type="Gene3D" id="2.40.30.170">
    <property type="match status" value="1"/>
</dbReference>
<dbReference type="EMBL" id="PFAZ01000007">
    <property type="protein sequence ID" value="PIR89124.1"/>
    <property type="molecule type" value="Genomic_DNA"/>
</dbReference>
<dbReference type="InterPro" id="IPR058792">
    <property type="entry name" value="Beta-barrel_RND_2"/>
</dbReference>
<evidence type="ECO:0000256" key="4">
    <source>
        <dbReference type="SAM" id="Phobius"/>
    </source>
</evidence>
<dbReference type="GO" id="GO:0022857">
    <property type="term" value="F:transmembrane transporter activity"/>
    <property type="evidence" value="ECO:0007669"/>
    <property type="project" value="InterPro"/>
</dbReference>
<dbReference type="GO" id="GO:0030313">
    <property type="term" value="C:cell envelope"/>
    <property type="evidence" value="ECO:0007669"/>
    <property type="project" value="UniProtKB-SubCell"/>
</dbReference>
<gene>
    <name evidence="6" type="ORF">COU07_02750</name>
</gene>
<organism evidence="6 7">
    <name type="scientific">Candidatus Harrisonbacteria bacterium CG10_big_fil_rev_8_21_14_0_10_40_38</name>
    <dbReference type="NCBI Taxonomy" id="1974583"/>
    <lineage>
        <taxon>Bacteria</taxon>
        <taxon>Candidatus Harrisoniibacteriota</taxon>
    </lineage>
</organism>
<evidence type="ECO:0000256" key="1">
    <source>
        <dbReference type="ARBA" id="ARBA00004196"/>
    </source>
</evidence>
<keyword evidence="4" id="KW-0812">Transmembrane</keyword>
<dbReference type="NCBIfam" id="TIGR01730">
    <property type="entry name" value="RND_mfp"/>
    <property type="match status" value="1"/>
</dbReference>
<keyword evidence="4" id="KW-1133">Transmembrane helix</keyword>